<proteinExistence type="predicted"/>
<protein>
    <submittedName>
        <fullName evidence="1">Uncharacterized protein</fullName>
    </submittedName>
</protein>
<organism evidence="1">
    <name type="scientific">marine sediment metagenome</name>
    <dbReference type="NCBI Taxonomy" id="412755"/>
    <lineage>
        <taxon>unclassified sequences</taxon>
        <taxon>metagenomes</taxon>
        <taxon>ecological metagenomes</taxon>
    </lineage>
</organism>
<dbReference type="EMBL" id="LAZR01022806">
    <property type="protein sequence ID" value="KKL80583.1"/>
    <property type="molecule type" value="Genomic_DNA"/>
</dbReference>
<name>A0A0F9F2L5_9ZZZZ</name>
<reference evidence="1" key="1">
    <citation type="journal article" date="2015" name="Nature">
        <title>Complex archaea that bridge the gap between prokaryotes and eukaryotes.</title>
        <authorList>
            <person name="Spang A."/>
            <person name="Saw J.H."/>
            <person name="Jorgensen S.L."/>
            <person name="Zaremba-Niedzwiedzka K."/>
            <person name="Martijn J."/>
            <person name="Lind A.E."/>
            <person name="van Eijk R."/>
            <person name="Schleper C."/>
            <person name="Guy L."/>
            <person name="Ettema T.J."/>
        </authorList>
    </citation>
    <scope>NUCLEOTIDE SEQUENCE</scope>
</reference>
<gene>
    <name evidence="1" type="ORF">LCGC14_2003340</name>
</gene>
<accession>A0A0F9F2L5</accession>
<evidence type="ECO:0000313" key="1">
    <source>
        <dbReference type="EMBL" id="KKL80583.1"/>
    </source>
</evidence>
<dbReference type="AlphaFoldDB" id="A0A0F9F2L5"/>
<comment type="caution">
    <text evidence="1">The sequence shown here is derived from an EMBL/GenBank/DDBJ whole genome shotgun (WGS) entry which is preliminary data.</text>
</comment>
<sequence>MGMDVTGNEPTTKEGEYFRASIWGWPSITTVMEACGYDVPPSWYHNDGEGLDCQEDCDHLATMMEGYLSENLLTFAPTCTEFGAVVSNAIIKGDIAFKDGAGNDAIQVASGDVKAIDQDFVMGFVTFLRGCGGFCIC</sequence>